<dbReference type="InterPro" id="IPR001563">
    <property type="entry name" value="Peptidase_S10"/>
</dbReference>
<keyword evidence="4" id="KW-0732">Signal</keyword>
<dbReference type="GO" id="GO:0006508">
    <property type="term" value="P:proteolysis"/>
    <property type="evidence" value="ECO:0007669"/>
    <property type="project" value="UniProtKB-KW"/>
</dbReference>
<dbReference type="InterPro" id="IPR029058">
    <property type="entry name" value="AB_hydrolase_fold"/>
</dbReference>
<dbReference type="Gene3D" id="3.40.50.1820">
    <property type="entry name" value="alpha/beta hydrolase"/>
    <property type="match status" value="1"/>
</dbReference>
<evidence type="ECO:0000313" key="9">
    <source>
        <dbReference type="Proteomes" id="UP001209540"/>
    </source>
</evidence>
<dbReference type="InterPro" id="IPR018202">
    <property type="entry name" value="Ser_caboxypep_ser_AS"/>
</dbReference>
<evidence type="ECO:0000256" key="1">
    <source>
        <dbReference type="ARBA" id="ARBA00009431"/>
    </source>
</evidence>
<keyword evidence="5 7" id="KW-0378">Hydrolase</keyword>
<evidence type="ECO:0000256" key="2">
    <source>
        <dbReference type="ARBA" id="ARBA00022645"/>
    </source>
</evidence>
<keyword evidence="2 7" id="KW-0121">Carboxypeptidase</keyword>
<evidence type="ECO:0000256" key="3">
    <source>
        <dbReference type="ARBA" id="ARBA00022670"/>
    </source>
</evidence>
<dbReference type="Pfam" id="PF00450">
    <property type="entry name" value="Peptidase_S10"/>
    <property type="match status" value="1"/>
</dbReference>
<reference evidence="8" key="2">
    <citation type="submission" date="2023-02" db="EMBL/GenBank/DDBJ databases">
        <authorList>
            <consortium name="DOE Joint Genome Institute"/>
            <person name="Mondo S.J."/>
            <person name="Chang Y."/>
            <person name="Wang Y."/>
            <person name="Ahrendt S."/>
            <person name="Andreopoulos W."/>
            <person name="Barry K."/>
            <person name="Beard J."/>
            <person name="Benny G.L."/>
            <person name="Blankenship S."/>
            <person name="Bonito G."/>
            <person name="Cuomo C."/>
            <person name="Desiro A."/>
            <person name="Gervers K.A."/>
            <person name="Hundley H."/>
            <person name="Kuo A."/>
            <person name="LaButti K."/>
            <person name="Lang B.F."/>
            <person name="Lipzen A."/>
            <person name="O'Donnell K."/>
            <person name="Pangilinan J."/>
            <person name="Reynolds N."/>
            <person name="Sandor L."/>
            <person name="Smith M.W."/>
            <person name="Tsang A."/>
            <person name="Grigoriev I.V."/>
            <person name="Stajich J.E."/>
            <person name="Spatafora J.W."/>
        </authorList>
    </citation>
    <scope>NUCLEOTIDE SEQUENCE</scope>
    <source>
        <strain evidence="8">RSA 2281</strain>
    </source>
</reference>
<sequence>MITLTSKRNPNLSIRYTQPELCDPNVIQYSGYFDIQKEDVHYFFWFFESKAENAPLTLWLNGGPGCSSMGGLFTGPGPCKVTDNGIDIKAVYNPYSWHRYSNILFLDQPAGTGFSYGTGTINRTEDGATYVYESLQLFFEIFPQYIKLPFHMFGESYAGRYVSEYARYILEKNSMIKNNNESSSASIAVEQIILLESVAFGNPHIDPFYHYQSSPQMACNSTNPFTAPPETCKRMSEIFEEECAPLLKQCSATNSVEDCHKARNICVQIERLFDATGQSSTDVRIPSVQDTPPQTYARFLNLPSTRKHIGANALYTECKASVRIPFLETGDNARKTSPSITFLLNQGIRVLVFVGDVDYLCNWYGNNALFNALPWYHADHYRAQSLKPWMLNSREVGQIKSWGPLTFIRVYQAGHDVPYYQPLPSLAMFQAWIKNITLNPLQSM</sequence>
<dbReference type="PANTHER" id="PTHR11802">
    <property type="entry name" value="SERINE PROTEASE FAMILY S10 SERINE CARBOXYPEPTIDASE"/>
    <property type="match status" value="1"/>
</dbReference>
<comment type="caution">
    <text evidence="8">The sequence shown here is derived from an EMBL/GenBank/DDBJ whole genome shotgun (WGS) entry which is preliminary data.</text>
</comment>
<reference evidence="8" key="1">
    <citation type="journal article" date="2022" name="IScience">
        <title>Evolution of zygomycete secretomes and the origins of terrestrial fungal ecologies.</title>
        <authorList>
            <person name="Chang Y."/>
            <person name="Wang Y."/>
            <person name="Mondo S."/>
            <person name="Ahrendt S."/>
            <person name="Andreopoulos W."/>
            <person name="Barry K."/>
            <person name="Beard J."/>
            <person name="Benny G.L."/>
            <person name="Blankenship S."/>
            <person name="Bonito G."/>
            <person name="Cuomo C."/>
            <person name="Desiro A."/>
            <person name="Gervers K.A."/>
            <person name="Hundley H."/>
            <person name="Kuo A."/>
            <person name="LaButti K."/>
            <person name="Lang B.F."/>
            <person name="Lipzen A."/>
            <person name="O'Donnell K."/>
            <person name="Pangilinan J."/>
            <person name="Reynolds N."/>
            <person name="Sandor L."/>
            <person name="Smith M.E."/>
            <person name="Tsang A."/>
            <person name="Grigoriev I.V."/>
            <person name="Stajich J.E."/>
            <person name="Spatafora J.W."/>
        </authorList>
    </citation>
    <scope>NUCLEOTIDE SEQUENCE</scope>
    <source>
        <strain evidence="8">RSA 2281</strain>
    </source>
</reference>
<dbReference type="GO" id="GO:0000324">
    <property type="term" value="C:fungal-type vacuole"/>
    <property type="evidence" value="ECO:0007669"/>
    <property type="project" value="TreeGrafter"/>
</dbReference>
<keyword evidence="3 7" id="KW-0645">Protease</keyword>
<name>A0AAD5PA33_9FUNG</name>
<dbReference type="Proteomes" id="UP001209540">
    <property type="component" value="Unassembled WGS sequence"/>
</dbReference>
<evidence type="ECO:0000256" key="7">
    <source>
        <dbReference type="RuleBase" id="RU361156"/>
    </source>
</evidence>
<dbReference type="SUPFAM" id="SSF53474">
    <property type="entry name" value="alpha/beta-Hydrolases"/>
    <property type="match status" value="1"/>
</dbReference>
<evidence type="ECO:0000256" key="4">
    <source>
        <dbReference type="ARBA" id="ARBA00022729"/>
    </source>
</evidence>
<evidence type="ECO:0000256" key="6">
    <source>
        <dbReference type="ARBA" id="ARBA00023180"/>
    </source>
</evidence>
<protein>
    <recommendedName>
        <fullName evidence="7">Carboxypeptidase</fullName>
        <ecNumber evidence="7">3.4.16.-</ecNumber>
    </recommendedName>
</protein>
<dbReference type="GO" id="GO:0004185">
    <property type="term" value="F:serine-type carboxypeptidase activity"/>
    <property type="evidence" value="ECO:0007669"/>
    <property type="project" value="UniProtKB-UniRule"/>
</dbReference>
<dbReference type="PRINTS" id="PR00724">
    <property type="entry name" value="CRBOXYPTASEC"/>
</dbReference>
<dbReference type="Gene3D" id="1.10.287.410">
    <property type="match status" value="1"/>
</dbReference>
<dbReference type="AlphaFoldDB" id="A0AAD5PA33"/>
<evidence type="ECO:0000256" key="5">
    <source>
        <dbReference type="ARBA" id="ARBA00022801"/>
    </source>
</evidence>
<evidence type="ECO:0000313" key="8">
    <source>
        <dbReference type="EMBL" id="KAI9251343.1"/>
    </source>
</evidence>
<dbReference type="InterPro" id="IPR033124">
    <property type="entry name" value="Ser_caboxypep_his_AS"/>
</dbReference>
<dbReference type="EMBL" id="JAIXMP010000030">
    <property type="protein sequence ID" value="KAI9251343.1"/>
    <property type="molecule type" value="Genomic_DNA"/>
</dbReference>
<keyword evidence="9" id="KW-1185">Reference proteome</keyword>
<proteinExistence type="inferred from homology"/>
<gene>
    <name evidence="8" type="ORF">BDA99DRAFT_444510</name>
</gene>
<accession>A0AAD5PA33</accession>
<keyword evidence="6" id="KW-0325">Glycoprotein</keyword>
<dbReference type="PROSITE" id="PS00560">
    <property type="entry name" value="CARBOXYPEPT_SER_HIS"/>
    <property type="match status" value="1"/>
</dbReference>
<comment type="similarity">
    <text evidence="1 7">Belongs to the peptidase S10 family.</text>
</comment>
<dbReference type="PROSITE" id="PS00131">
    <property type="entry name" value="CARBOXYPEPT_SER_SER"/>
    <property type="match status" value="1"/>
</dbReference>
<dbReference type="PANTHER" id="PTHR11802:SF113">
    <property type="entry name" value="SERINE CARBOXYPEPTIDASE CTSA-4.1"/>
    <property type="match status" value="1"/>
</dbReference>
<organism evidence="8 9">
    <name type="scientific">Phascolomyces articulosus</name>
    <dbReference type="NCBI Taxonomy" id="60185"/>
    <lineage>
        <taxon>Eukaryota</taxon>
        <taxon>Fungi</taxon>
        <taxon>Fungi incertae sedis</taxon>
        <taxon>Mucoromycota</taxon>
        <taxon>Mucoromycotina</taxon>
        <taxon>Mucoromycetes</taxon>
        <taxon>Mucorales</taxon>
        <taxon>Lichtheimiaceae</taxon>
        <taxon>Phascolomyces</taxon>
    </lineage>
</organism>
<dbReference type="EC" id="3.4.16.-" evidence="7"/>